<dbReference type="SUPFAM" id="SSF144292">
    <property type="entry name" value="occludin/ELL-like"/>
    <property type="match status" value="1"/>
</dbReference>
<dbReference type="AlphaFoldDB" id="A0ABD0QAN5"/>
<sequence>SGSEMNSSVGRPKKRRAGRPRTADGRDYDTDYASSGDELDDDNFSSEFPPIMNNEERDYYKRLFDKDHQEYKELQAVLDQINKRLAEVDRELDDLQEGSPQFL</sequence>
<dbReference type="Proteomes" id="UP001529510">
    <property type="component" value="Unassembled WGS sequence"/>
</dbReference>
<dbReference type="Gene3D" id="6.10.140.340">
    <property type="match status" value="1"/>
</dbReference>
<keyword evidence="7" id="KW-1185">Reference proteome</keyword>
<evidence type="ECO:0000256" key="3">
    <source>
        <dbReference type="SAM" id="Coils"/>
    </source>
</evidence>
<name>A0ABD0QAN5_CIRMR</name>
<comment type="similarity">
    <text evidence="1 2">Belongs to the ELL/occludin family.</text>
</comment>
<accession>A0ABD0QAN5</accession>
<dbReference type="PANTHER" id="PTHR23288">
    <property type="entry name" value="OCCLUDIN AND RNA POLYMERASE II ELONGATION FACTOR ELL"/>
    <property type="match status" value="1"/>
</dbReference>
<proteinExistence type="inferred from homology"/>
<dbReference type="InterPro" id="IPR031176">
    <property type="entry name" value="ELL/occludin"/>
</dbReference>
<reference evidence="6 7" key="1">
    <citation type="submission" date="2024-05" db="EMBL/GenBank/DDBJ databases">
        <title>Genome sequencing and assembly of Indian major carp, Cirrhinus mrigala (Hamilton, 1822).</title>
        <authorList>
            <person name="Mohindra V."/>
            <person name="Chowdhury L.M."/>
            <person name="Lal K."/>
            <person name="Jena J.K."/>
        </authorList>
    </citation>
    <scope>NUCLEOTIDE SEQUENCE [LARGE SCALE GENOMIC DNA]</scope>
    <source>
        <strain evidence="6">CM1030</strain>
        <tissue evidence="6">Blood</tissue>
    </source>
</reference>
<evidence type="ECO:0000313" key="7">
    <source>
        <dbReference type="Proteomes" id="UP001529510"/>
    </source>
</evidence>
<gene>
    <name evidence="6" type="ORF">M9458_022530</name>
</gene>
<dbReference type="PANTHER" id="PTHR23288:SF4">
    <property type="entry name" value="OCCLUDIN"/>
    <property type="match status" value="1"/>
</dbReference>
<feature type="non-terminal residue" evidence="6">
    <location>
        <position position="103"/>
    </location>
</feature>
<feature type="coiled-coil region" evidence="3">
    <location>
        <begin position="71"/>
        <end position="98"/>
    </location>
</feature>
<evidence type="ECO:0000256" key="2">
    <source>
        <dbReference type="PROSITE-ProRule" id="PRU01324"/>
    </source>
</evidence>
<dbReference type="Pfam" id="PF07303">
    <property type="entry name" value="Occludin_ELL"/>
    <property type="match status" value="1"/>
</dbReference>
<evidence type="ECO:0000256" key="4">
    <source>
        <dbReference type="SAM" id="MobiDB-lite"/>
    </source>
</evidence>
<organism evidence="6 7">
    <name type="scientific">Cirrhinus mrigala</name>
    <name type="common">Mrigala</name>
    <dbReference type="NCBI Taxonomy" id="683832"/>
    <lineage>
        <taxon>Eukaryota</taxon>
        <taxon>Metazoa</taxon>
        <taxon>Chordata</taxon>
        <taxon>Craniata</taxon>
        <taxon>Vertebrata</taxon>
        <taxon>Euteleostomi</taxon>
        <taxon>Actinopterygii</taxon>
        <taxon>Neopterygii</taxon>
        <taxon>Teleostei</taxon>
        <taxon>Ostariophysi</taxon>
        <taxon>Cypriniformes</taxon>
        <taxon>Cyprinidae</taxon>
        <taxon>Labeoninae</taxon>
        <taxon>Labeonini</taxon>
        <taxon>Cirrhinus</taxon>
    </lineage>
</organism>
<evidence type="ECO:0000256" key="1">
    <source>
        <dbReference type="ARBA" id="ARBA00009171"/>
    </source>
</evidence>
<evidence type="ECO:0000259" key="5">
    <source>
        <dbReference type="PROSITE" id="PS51980"/>
    </source>
</evidence>
<dbReference type="PROSITE" id="PS51980">
    <property type="entry name" value="OCEL"/>
    <property type="match status" value="1"/>
</dbReference>
<feature type="domain" description="OCEL" evidence="5">
    <location>
        <begin position="42"/>
        <end position="103"/>
    </location>
</feature>
<feature type="non-terminal residue" evidence="6">
    <location>
        <position position="1"/>
    </location>
</feature>
<dbReference type="EMBL" id="JAMKFB020000010">
    <property type="protein sequence ID" value="KAL0183155.1"/>
    <property type="molecule type" value="Genomic_DNA"/>
</dbReference>
<protein>
    <recommendedName>
        <fullName evidence="5">OCEL domain-containing protein</fullName>
    </recommendedName>
</protein>
<dbReference type="InterPro" id="IPR010844">
    <property type="entry name" value="Occludin_ELL"/>
</dbReference>
<comment type="caution">
    <text evidence="6">The sequence shown here is derived from an EMBL/GenBank/DDBJ whole genome shotgun (WGS) entry which is preliminary data.</text>
</comment>
<keyword evidence="3" id="KW-0175">Coiled coil</keyword>
<evidence type="ECO:0000313" key="6">
    <source>
        <dbReference type="EMBL" id="KAL0183155.1"/>
    </source>
</evidence>
<feature type="region of interest" description="Disordered" evidence="4">
    <location>
        <begin position="1"/>
        <end position="52"/>
    </location>
</feature>